<dbReference type="Pfam" id="PF22226">
    <property type="entry name" value="Mre11_C"/>
    <property type="match status" value="1"/>
</dbReference>
<dbReference type="GO" id="GO:0004519">
    <property type="term" value="F:endonuclease activity"/>
    <property type="evidence" value="ECO:0007669"/>
    <property type="project" value="UniProtKB-UniRule"/>
</dbReference>
<keyword evidence="5 9" id="KW-0378">Hydrolase</keyword>
<dbReference type="SUPFAM" id="SSF56300">
    <property type="entry name" value="Metallo-dependent phosphatases"/>
    <property type="match status" value="1"/>
</dbReference>
<keyword evidence="3 9" id="KW-0255">Endonuclease</keyword>
<dbReference type="AlphaFoldDB" id="H1KY21"/>
<dbReference type="RefSeq" id="WP_007044136.1">
    <property type="nucleotide sequence ID" value="NZ_AGJL01000013.1"/>
</dbReference>
<dbReference type="InterPro" id="IPR055244">
    <property type="entry name" value="Mre11_C_arc"/>
</dbReference>
<name>H1KY21_9EURY</name>
<keyword evidence="13" id="KW-1185">Reference proteome</keyword>
<feature type="domain" description="DNA double-strand break repair protein Mre11 C-terminal Rad50-binding" evidence="11">
    <location>
        <begin position="319"/>
        <end position="361"/>
    </location>
</feature>
<evidence type="ECO:0000256" key="3">
    <source>
        <dbReference type="ARBA" id="ARBA00022759"/>
    </source>
</evidence>
<comment type="activity regulation">
    <text evidence="9">Nuclease activity is regulated by Rad50.</text>
</comment>
<dbReference type="InterPro" id="IPR029052">
    <property type="entry name" value="Metallo-depent_PP-like"/>
</dbReference>
<dbReference type="GO" id="GO:0030145">
    <property type="term" value="F:manganese ion binding"/>
    <property type="evidence" value="ECO:0007669"/>
    <property type="project" value="UniProtKB-UniRule"/>
</dbReference>
<dbReference type="Gene3D" id="3.30.160.600">
    <property type="match status" value="1"/>
</dbReference>
<dbReference type="STRING" id="647171.MetfoDRAFT_0694"/>
<dbReference type="GO" id="GO:0000403">
    <property type="term" value="F:Y-form DNA binding"/>
    <property type="evidence" value="ECO:0007669"/>
    <property type="project" value="UniProtKB-UniRule"/>
</dbReference>
<evidence type="ECO:0000259" key="11">
    <source>
        <dbReference type="Pfam" id="PF22226"/>
    </source>
</evidence>
<dbReference type="GO" id="GO:0006302">
    <property type="term" value="P:double-strand break repair"/>
    <property type="evidence" value="ECO:0007669"/>
    <property type="project" value="UniProtKB-UniRule"/>
</dbReference>
<dbReference type="Proteomes" id="UP000003706">
    <property type="component" value="Unassembled WGS sequence"/>
</dbReference>
<dbReference type="PATRIC" id="fig|647171.4.peg.685"/>
<protein>
    <recommendedName>
        <fullName evidence="9">DNA double-strand break repair protein Mre11</fullName>
        <ecNumber evidence="9">3.1.-.-</ecNumber>
    </recommendedName>
</protein>
<feature type="binding site" evidence="9">
    <location>
        <position position="185"/>
    </location>
    <ligand>
        <name>Mn(2+)</name>
        <dbReference type="ChEBI" id="CHEBI:29035"/>
        <label>1</label>
    </ligand>
</feature>
<feature type="binding site" evidence="9">
    <location>
        <position position="49"/>
    </location>
    <ligand>
        <name>Mn(2+)</name>
        <dbReference type="ChEBI" id="CHEBI:29035"/>
        <label>1</label>
    </ligand>
</feature>
<evidence type="ECO:0000256" key="4">
    <source>
        <dbReference type="ARBA" id="ARBA00022763"/>
    </source>
</evidence>
<keyword evidence="1 9" id="KW-0540">Nuclease</keyword>
<organism evidence="12 13">
    <name type="scientific">Methanotorris formicicus Mc-S-70</name>
    <dbReference type="NCBI Taxonomy" id="647171"/>
    <lineage>
        <taxon>Archaea</taxon>
        <taxon>Methanobacteriati</taxon>
        <taxon>Methanobacteriota</taxon>
        <taxon>Methanomada group</taxon>
        <taxon>Methanococci</taxon>
        <taxon>Methanococcales</taxon>
        <taxon>Methanocaldococcaceae</taxon>
        <taxon>Methanotorris</taxon>
    </lineage>
</organism>
<evidence type="ECO:0000256" key="1">
    <source>
        <dbReference type="ARBA" id="ARBA00022722"/>
    </source>
</evidence>
<dbReference type="PANTHER" id="PTHR30337">
    <property type="entry name" value="COMPONENT OF ATP-DEPENDENT DSDNA EXONUCLEASE"/>
    <property type="match status" value="1"/>
</dbReference>
<evidence type="ECO:0000256" key="2">
    <source>
        <dbReference type="ARBA" id="ARBA00022723"/>
    </source>
</evidence>
<feature type="domain" description="Calcineurin-like phosphoesterase" evidence="10">
    <location>
        <begin position="1"/>
        <end position="186"/>
    </location>
</feature>
<keyword evidence="4 9" id="KW-0227">DNA damage</keyword>
<dbReference type="InterPro" id="IPR050535">
    <property type="entry name" value="DNA_Repair-Maintenance_Comp"/>
</dbReference>
<dbReference type="EMBL" id="AGJL01000013">
    <property type="protein sequence ID" value="EHP87573.1"/>
    <property type="molecule type" value="Genomic_DNA"/>
</dbReference>
<dbReference type="CDD" id="cd00840">
    <property type="entry name" value="MPP_Mre11_N"/>
    <property type="match status" value="1"/>
</dbReference>
<dbReference type="Pfam" id="PF00149">
    <property type="entry name" value="Metallophos"/>
    <property type="match status" value="1"/>
</dbReference>
<dbReference type="InterPro" id="IPR032885">
    <property type="entry name" value="Mre11_archaea-type"/>
</dbReference>
<dbReference type="EC" id="3.1.-.-" evidence="9"/>
<dbReference type="Gene3D" id="3.60.21.10">
    <property type="match status" value="1"/>
</dbReference>
<comment type="caution">
    <text evidence="12">The sequence shown here is derived from an EMBL/GenBank/DDBJ whole genome shotgun (WGS) entry which is preliminary data.</text>
</comment>
<evidence type="ECO:0000313" key="13">
    <source>
        <dbReference type="Proteomes" id="UP000003706"/>
    </source>
</evidence>
<evidence type="ECO:0000256" key="9">
    <source>
        <dbReference type="HAMAP-Rule" id="MF_02044"/>
    </source>
</evidence>
<keyword evidence="8 9" id="KW-0464">Manganese</keyword>
<evidence type="ECO:0000313" key="12">
    <source>
        <dbReference type="EMBL" id="EHP87573.1"/>
    </source>
</evidence>
<dbReference type="HAMAP" id="MF_02044">
    <property type="entry name" value="Mre11"/>
    <property type="match status" value="1"/>
</dbReference>
<feature type="binding site" evidence="9">
    <location>
        <position position="183"/>
    </location>
    <ligand>
        <name>Mn(2+)</name>
        <dbReference type="ChEBI" id="CHEBI:29035"/>
        <label>2</label>
    </ligand>
</feature>
<feature type="binding site" evidence="9">
    <location>
        <position position="8"/>
    </location>
    <ligand>
        <name>Mn(2+)</name>
        <dbReference type="ChEBI" id="CHEBI:29035"/>
        <label>1</label>
    </ligand>
</feature>
<feature type="active site" description="Proton donor" evidence="9">
    <location>
        <position position="85"/>
    </location>
</feature>
<dbReference type="InterPro" id="IPR004843">
    <property type="entry name" value="Calcineurin-like_PHP"/>
</dbReference>
<comment type="cofactor">
    <cofactor evidence="9">
        <name>Mn(2+)</name>
        <dbReference type="ChEBI" id="CHEBI:29035"/>
    </cofactor>
    <text evidence="9">Binds 2 manganese ions per subunit.</text>
</comment>
<evidence type="ECO:0000259" key="10">
    <source>
        <dbReference type="Pfam" id="PF00149"/>
    </source>
</evidence>
<gene>
    <name evidence="9" type="primary">mre11</name>
    <name evidence="12" type="ORF">MetfoDRAFT_0694</name>
</gene>
<dbReference type="GO" id="GO:0045027">
    <property type="term" value="F:DNA end binding"/>
    <property type="evidence" value="ECO:0007669"/>
    <property type="project" value="UniProtKB-UniRule"/>
</dbReference>
<comment type="function">
    <text evidence="9">Part of the Rad50/Mre11 complex, which is involved in the early steps of DNA double-strand break (DSB) repair. The complex may facilitate opening of the processed DNA ends to aid in the recruitment of HerA and NurA. Mre11 binds to DSB ends and has both double-stranded 3'-5' exonuclease activity and single-stranded endonuclease activity.</text>
</comment>
<dbReference type="Gene3D" id="6.10.10.50">
    <property type="entry name" value="Mre11, C-terminal domain-like"/>
    <property type="match status" value="1"/>
</dbReference>
<feature type="binding site" evidence="9">
    <location>
        <position position="156"/>
    </location>
    <ligand>
        <name>Mn(2+)</name>
        <dbReference type="ChEBI" id="CHEBI:29035"/>
        <label>2</label>
    </ligand>
</feature>
<keyword evidence="7 9" id="KW-0234">DNA repair</keyword>
<proteinExistence type="inferred from homology"/>
<accession>H1KY21</accession>
<dbReference type="OrthoDB" id="11638at2157"/>
<keyword evidence="6 9" id="KW-0269">Exonuclease</keyword>
<evidence type="ECO:0000256" key="8">
    <source>
        <dbReference type="ARBA" id="ARBA00023211"/>
    </source>
</evidence>
<dbReference type="GO" id="GO:0008408">
    <property type="term" value="F:3'-5' exonuclease activity"/>
    <property type="evidence" value="ECO:0007669"/>
    <property type="project" value="UniProtKB-UniRule"/>
</dbReference>
<evidence type="ECO:0000256" key="7">
    <source>
        <dbReference type="ARBA" id="ARBA00023204"/>
    </source>
</evidence>
<comment type="similarity">
    <text evidence="9">Belongs to the MRE11/RAD32 family.</text>
</comment>
<feature type="binding site" evidence="9">
    <location>
        <position position="84"/>
    </location>
    <ligand>
        <name>Mn(2+)</name>
        <dbReference type="ChEBI" id="CHEBI:29035"/>
        <label>2</label>
    </ligand>
</feature>
<sequence length="365" mass="42973">MQFVHIGDNHLGYRQYNLDDREKDIYDSFNECIEKILEIRPDFVVHSGDLFENSRPQIKALSTAIRGFSRLKENGIPVYIVLGNHDLPKRKFQETPLVLLGEYIKTFVKREFHIHEGVFIGGINYHSKIGKENLIKKLKTLENASKEYRKKILIMHQGINPYVPDYELEKSELPEFSYYAMGHIHNRIIDNLENGGVLAYSGSTEIIRRDEYKDYEKNGKGFYVVDMSGDFDKNDVDFIRVENINIKCRDFFEIFIDSEEKFKEFINNLSNASKPIVHGVVKREFGKILDVLKDKTLWYNIRVVDDEEIEYDIPEYSSIEKLFVEYVKNKGLDADFVLNLHNRLINNEGYVEFVEEYYSKFCTKF</sequence>
<feature type="binding site" evidence="9">
    <location>
        <position position="49"/>
    </location>
    <ligand>
        <name>Mn(2+)</name>
        <dbReference type="ChEBI" id="CHEBI:29035"/>
        <label>2</label>
    </ligand>
</feature>
<evidence type="ECO:0000256" key="5">
    <source>
        <dbReference type="ARBA" id="ARBA00022801"/>
    </source>
</evidence>
<evidence type="ECO:0000256" key="6">
    <source>
        <dbReference type="ARBA" id="ARBA00022839"/>
    </source>
</evidence>
<reference evidence="12 13" key="1">
    <citation type="submission" date="2011-09" db="EMBL/GenBank/DDBJ databases">
        <title>The draft genome of Methanotorris formicicus Mc-S-70.</title>
        <authorList>
            <consortium name="US DOE Joint Genome Institute (JGI-PGF)"/>
            <person name="Lucas S."/>
            <person name="Han J."/>
            <person name="Lapidus A."/>
            <person name="Cheng J.-F."/>
            <person name="Goodwin L."/>
            <person name="Pitluck S."/>
            <person name="Peters L."/>
            <person name="Land M.L."/>
            <person name="Hauser L."/>
            <person name="Sieprawska-Lupa M."/>
            <person name="Takai K."/>
            <person name="Miyazaki J."/>
            <person name="Whitman W."/>
            <person name="Woyke T.J."/>
        </authorList>
    </citation>
    <scope>NUCLEOTIDE SEQUENCE [LARGE SCALE GENOMIC DNA]</scope>
    <source>
        <strain evidence="12 13">Mc-S-70</strain>
    </source>
</reference>
<feature type="binding site" evidence="9">
    <location>
        <position position="10"/>
    </location>
    <ligand>
        <name>Mn(2+)</name>
        <dbReference type="ChEBI" id="CHEBI:29035"/>
        <label>1</label>
    </ligand>
</feature>
<keyword evidence="2 9" id="KW-0479">Metal-binding</keyword>
<comment type="subunit">
    <text evidence="9">Homodimer. Forms a heterotetramer composed of two Mre11 subunits and two Rad50 subunits.</text>
</comment>
<dbReference type="InterPro" id="IPR041796">
    <property type="entry name" value="Mre11_N"/>
</dbReference>
<dbReference type="PANTHER" id="PTHR30337:SF0">
    <property type="entry name" value="NUCLEASE SBCCD SUBUNIT D"/>
    <property type="match status" value="1"/>
</dbReference>